<reference evidence="1" key="1">
    <citation type="journal article" date="2022" name="Int. J. Mol. Sci.">
        <title>Draft Genome of Tanacetum Coccineum: Genomic Comparison of Closely Related Tanacetum-Family Plants.</title>
        <authorList>
            <person name="Yamashiro T."/>
            <person name="Shiraishi A."/>
            <person name="Nakayama K."/>
            <person name="Satake H."/>
        </authorList>
    </citation>
    <scope>NUCLEOTIDE SEQUENCE</scope>
</reference>
<dbReference type="InterPro" id="IPR021109">
    <property type="entry name" value="Peptidase_aspartic_dom_sf"/>
</dbReference>
<dbReference type="PANTHER" id="PTHR33067:SF35">
    <property type="entry name" value="ASPARTIC PEPTIDASE DDI1-TYPE DOMAIN-CONTAINING PROTEIN"/>
    <property type="match status" value="1"/>
</dbReference>
<reference evidence="1" key="2">
    <citation type="submission" date="2022-01" db="EMBL/GenBank/DDBJ databases">
        <authorList>
            <person name="Yamashiro T."/>
            <person name="Shiraishi A."/>
            <person name="Satake H."/>
            <person name="Nakayama K."/>
        </authorList>
    </citation>
    <scope>NUCLEOTIDE SEQUENCE</scope>
</reference>
<gene>
    <name evidence="1" type="ORF">Tco_0625919</name>
</gene>
<keyword evidence="1" id="KW-0695">RNA-directed DNA polymerase</keyword>
<keyword evidence="1" id="KW-0808">Transferase</keyword>
<dbReference type="EMBL" id="BQNB010008663">
    <property type="protein sequence ID" value="GJS52557.1"/>
    <property type="molecule type" value="Genomic_DNA"/>
</dbReference>
<dbReference type="Gene3D" id="2.40.70.10">
    <property type="entry name" value="Acid Proteases"/>
    <property type="match status" value="1"/>
</dbReference>
<proteinExistence type="predicted"/>
<accession>A0ABQ4WI85</accession>
<protein>
    <submittedName>
        <fullName evidence="1">Reverse transcriptase domain-containing protein</fullName>
    </submittedName>
</protein>
<dbReference type="PANTHER" id="PTHR33067">
    <property type="entry name" value="RNA-DIRECTED DNA POLYMERASE-RELATED"/>
    <property type="match status" value="1"/>
</dbReference>
<name>A0ABQ4WI85_9ASTR</name>
<keyword evidence="2" id="KW-1185">Reference proteome</keyword>
<dbReference type="GO" id="GO:0003964">
    <property type="term" value="F:RNA-directed DNA polymerase activity"/>
    <property type="evidence" value="ECO:0007669"/>
    <property type="project" value="UniProtKB-KW"/>
</dbReference>
<dbReference type="Proteomes" id="UP001151760">
    <property type="component" value="Unassembled WGS sequence"/>
</dbReference>
<evidence type="ECO:0000313" key="1">
    <source>
        <dbReference type="EMBL" id="GJS52557.1"/>
    </source>
</evidence>
<sequence>MPKYAKFMKDLLTQKGRGNEASKITLNERYSVVVLNKIPLKEKDPGSFTIPCVIGQSGINKALADLGASIGLMPYSMFLRLNLGELKPTRLEWADKVDDALWAFRTAYKAPIRCTPFRIVYGKACHLPLEIEHKAYWALKKINLDLEAAGKHRKLRTRWYRPYTVSKVYPYGTVEVCGKNGVRFKVNGHRYVLWKPSRDFTRPLGPPSGLKGLLHMLNATVIPMKVRENELAQDGDFLDFSTGLLHFICSEAKLKGVSCSNSTLPVYFISLMYNRDIVQNKWGMGVELSLDLFLHSIFYFSLKIV</sequence>
<comment type="caution">
    <text evidence="1">The sequence shown here is derived from an EMBL/GenBank/DDBJ whole genome shotgun (WGS) entry which is preliminary data.</text>
</comment>
<evidence type="ECO:0000313" key="2">
    <source>
        <dbReference type="Proteomes" id="UP001151760"/>
    </source>
</evidence>
<organism evidence="1 2">
    <name type="scientific">Tanacetum coccineum</name>
    <dbReference type="NCBI Taxonomy" id="301880"/>
    <lineage>
        <taxon>Eukaryota</taxon>
        <taxon>Viridiplantae</taxon>
        <taxon>Streptophyta</taxon>
        <taxon>Embryophyta</taxon>
        <taxon>Tracheophyta</taxon>
        <taxon>Spermatophyta</taxon>
        <taxon>Magnoliopsida</taxon>
        <taxon>eudicotyledons</taxon>
        <taxon>Gunneridae</taxon>
        <taxon>Pentapetalae</taxon>
        <taxon>asterids</taxon>
        <taxon>campanulids</taxon>
        <taxon>Asterales</taxon>
        <taxon>Asteraceae</taxon>
        <taxon>Asteroideae</taxon>
        <taxon>Anthemideae</taxon>
        <taxon>Anthemidinae</taxon>
        <taxon>Tanacetum</taxon>
    </lineage>
</organism>
<keyword evidence="1" id="KW-0548">Nucleotidyltransferase</keyword>